<dbReference type="InterPro" id="IPR013857">
    <property type="entry name" value="NADH-UbQ_OxRdtase-assoc_prot30"/>
</dbReference>
<accession>A0A5N6U3F9</accession>
<dbReference type="InterPro" id="IPR039131">
    <property type="entry name" value="NDUFAF1"/>
</dbReference>
<reference evidence="3 4" key="1">
    <citation type="submission" date="2019-04" db="EMBL/GenBank/DDBJ databases">
        <title>Friends and foes A comparative genomics study of 23 Aspergillus species from section Flavi.</title>
        <authorList>
            <consortium name="DOE Joint Genome Institute"/>
            <person name="Kjaerbolling I."/>
            <person name="Vesth T."/>
            <person name="Frisvad J.C."/>
            <person name="Nybo J.L."/>
            <person name="Theobald S."/>
            <person name="Kildgaard S."/>
            <person name="Isbrandt T."/>
            <person name="Kuo A."/>
            <person name="Sato A."/>
            <person name="Lyhne E.K."/>
            <person name="Kogle M.E."/>
            <person name="Wiebenga A."/>
            <person name="Kun R.S."/>
            <person name="Lubbers R.J."/>
            <person name="Makela M.R."/>
            <person name="Barry K."/>
            <person name="Chovatia M."/>
            <person name="Clum A."/>
            <person name="Daum C."/>
            <person name="Haridas S."/>
            <person name="He G."/>
            <person name="LaButti K."/>
            <person name="Lipzen A."/>
            <person name="Mondo S."/>
            <person name="Riley R."/>
            <person name="Salamov A."/>
            <person name="Simmons B.A."/>
            <person name="Magnuson J.K."/>
            <person name="Henrissat B."/>
            <person name="Mortensen U.H."/>
            <person name="Larsen T.O."/>
            <person name="Devries R.P."/>
            <person name="Grigoriev I.V."/>
            <person name="Machida M."/>
            <person name="Baker S.E."/>
            <person name="Andersen M.R."/>
        </authorList>
    </citation>
    <scope>NUCLEOTIDE SEQUENCE [LARGE SCALE GENOMIC DNA]</scope>
    <source>
        <strain evidence="3 4">IBT 18842</strain>
    </source>
</reference>
<dbReference type="PANTHER" id="PTHR13194:SF19">
    <property type="entry name" value="NAD(P)-BINDING ROSSMANN-FOLD SUPERFAMILY PROTEIN"/>
    <property type="match status" value="1"/>
</dbReference>
<gene>
    <name evidence="3" type="ORF">BDV25DRAFT_149994</name>
</gene>
<evidence type="ECO:0000259" key="2">
    <source>
        <dbReference type="Pfam" id="PF08547"/>
    </source>
</evidence>
<dbReference type="PANTHER" id="PTHR13194">
    <property type="entry name" value="COMPLEX I INTERMEDIATE-ASSOCIATED PROTEIN 30"/>
    <property type="match status" value="1"/>
</dbReference>
<proteinExistence type="inferred from homology"/>
<evidence type="ECO:0000256" key="1">
    <source>
        <dbReference type="ARBA" id="ARBA00007884"/>
    </source>
</evidence>
<name>A0A5N6U3F9_ASPAV</name>
<dbReference type="Proteomes" id="UP000325780">
    <property type="component" value="Unassembled WGS sequence"/>
</dbReference>
<evidence type="ECO:0000313" key="3">
    <source>
        <dbReference type="EMBL" id="KAE8153118.1"/>
    </source>
</evidence>
<dbReference type="EMBL" id="ML742043">
    <property type="protein sequence ID" value="KAE8153118.1"/>
    <property type="molecule type" value="Genomic_DNA"/>
</dbReference>
<dbReference type="SUPFAM" id="SSF49785">
    <property type="entry name" value="Galactose-binding domain-like"/>
    <property type="match status" value="1"/>
</dbReference>
<dbReference type="InterPro" id="IPR008979">
    <property type="entry name" value="Galactose-bd-like_sf"/>
</dbReference>
<protein>
    <submittedName>
        <fullName evidence="3">Complex I intermediate-associated protein 30-domain-containing protein</fullName>
    </submittedName>
</protein>
<comment type="similarity">
    <text evidence="1">Belongs to the CIA30 family.</text>
</comment>
<keyword evidence="4" id="KW-1185">Reference proteome</keyword>
<dbReference type="AlphaFoldDB" id="A0A5N6U3F9"/>
<sequence>MDAQLSHLPLFGGPKAWHASDWTSTDDRVRGGSSQSELTCSPSSLVAKFHGNLDITTLGGAGFASQRTKSEKRKWNLSSYDGIELNIAGGDGKLYTLNIKDEIAPKRPDGRQESALVWEYDFRADGAKKVYIKWDDLRPTYRGKEQGNVRPLDLKKVKQVSIMIRSFFGKQEGEFQLDIVSISAFRVKHYRDDPEDEDYEIIDDKMEDDVYSPDNPKRQGWLSWFGGCCGLT</sequence>
<dbReference type="GO" id="GO:0010257">
    <property type="term" value="P:NADH dehydrogenase complex assembly"/>
    <property type="evidence" value="ECO:0007669"/>
    <property type="project" value="TreeGrafter"/>
</dbReference>
<evidence type="ECO:0000313" key="4">
    <source>
        <dbReference type="Proteomes" id="UP000325780"/>
    </source>
</evidence>
<feature type="domain" description="NADH:ubiquinone oxidoreductase intermediate-associated protein 30" evidence="2">
    <location>
        <begin position="18"/>
        <end position="179"/>
    </location>
</feature>
<dbReference type="OrthoDB" id="426386at2759"/>
<dbReference type="Pfam" id="PF08547">
    <property type="entry name" value="CIA30"/>
    <property type="match status" value="1"/>
</dbReference>
<organism evidence="3 4">
    <name type="scientific">Aspergillus avenaceus</name>
    <dbReference type="NCBI Taxonomy" id="36643"/>
    <lineage>
        <taxon>Eukaryota</taxon>
        <taxon>Fungi</taxon>
        <taxon>Dikarya</taxon>
        <taxon>Ascomycota</taxon>
        <taxon>Pezizomycotina</taxon>
        <taxon>Eurotiomycetes</taxon>
        <taxon>Eurotiomycetidae</taxon>
        <taxon>Eurotiales</taxon>
        <taxon>Aspergillaceae</taxon>
        <taxon>Aspergillus</taxon>
        <taxon>Aspergillus subgen. Circumdati</taxon>
    </lineage>
</organism>
<dbReference type="GO" id="GO:0051082">
    <property type="term" value="F:unfolded protein binding"/>
    <property type="evidence" value="ECO:0007669"/>
    <property type="project" value="TreeGrafter"/>
</dbReference>